<evidence type="ECO:0000256" key="1">
    <source>
        <dbReference type="SAM" id="SignalP"/>
    </source>
</evidence>
<feature type="signal peptide" evidence="1">
    <location>
        <begin position="1"/>
        <end position="17"/>
    </location>
</feature>
<name>A0A1M5MPX9_9GAMM</name>
<reference evidence="2 3" key="1">
    <citation type="submission" date="2016-11" db="EMBL/GenBank/DDBJ databases">
        <authorList>
            <person name="Jaros S."/>
            <person name="Januszkiewicz K."/>
            <person name="Wedrychowicz H."/>
        </authorList>
    </citation>
    <scope>NUCLEOTIDE SEQUENCE [LARGE SCALE GENOMIC DNA]</scope>
    <source>
        <strain evidence="2 3">DSM 18231</strain>
    </source>
</reference>
<evidence type="ECO:0000313" key="2">
    <source>
        <dbReference type="EMBL" id="SHG79257.1"/>
    </source>
</evidence>
<feature type="chain" id="PRO_5009912396" description="Lipoprotein" evidence="1">
    <location>
        <begin position="18"/>
        <end position="238"/>
    </location>
</feature>
<sequence>MKRYVIAVLLTSLSAGCSFFPNHQTPLSVRNPLIDGVLTGEDGKSTTFKDEKARDWVNAYKNVKGKANPSQTDLETYVGSGFVYSRLICRDYFERLSYTKAHRDYMQKEANLTGGLVASLMGLAEASSGVIAGTSAAFSFGSASFDAYNESYLVSINIHELESLVRKQQKQHEAVVYRQLYEPDGVWPAKIQTLAQADMALDDYILICTPNGIRSSLNAAIEEKAKTTEAATKKIQQP</sequence>
<proteinExistence type="predicted"/>
<evidence type="ECO:0000313" key="3">
    <source>
        <dbReference type="Proteomes" id="UP000184000"/>
    </source>
</evidence>
<accession>A0A1M5MPX9</accession>
<keyword evidence="1" id="KW-0732">Signal</keyword>
<dbReference type="AlphaFoldDB" id="A0A1M5MPX9"/>
<dbReference type="GeneID" id="98638202"/>
<dbReference type="PROSITE" id="PS51257">
    <property type="entry name" value="PROKAR_LIPOPROTEIN"/>
    <property type="match status" value="1"/>
</dbReference>
<organism evidence="2 3">
    <name type="scientific">Stutzerimonas xanthomarina DSM 18231</name>
    <dbReference type="NCBI Taxonomy" id="1403346"/>
    <lineage>
        <taxon>Bacteria</taxon>
        <taxon>Pseudomonadati</taxon>
        <taxon>Pseudomonadota</taxon>
        <taxon>Gammaproteobacteria</taxon>
        <taxon>Pseudomonadales</taxon>
        <taxon>Pseudomonadaceae</taxon>
        <taxon>Stutzerimonas</taxon>
    </lineage>
</organism>
<gene>
    <name evidence="2" type="ORF">SAMN02744645_1411</name>
</gene>
<dbReference type="EMBL" id="FQXA01000002">
    <property type="protein sequence ID" value="SHG79257.1"/>
    <property type="molecule type" value="Genomic_DNA"/>
</dbReference>
<dbReference type="RefSeq" id="WP_073299810.1">
    <property type="nucleotide sequence ID" value="NZ_FQXA01000002.1"/>
</dbReference>
<evidence type="ECO:0008006" key="4">
    <source>
        <dbReference type="Google" id="ProtNLM"/>
    </source>
</evidence>
<protein>
    <recommendedName>
        <fullName evidence="4">Lipoprotein</fullName>
    </recommendedName>
</protein>
<dbReference type="Proteomes" id="UP000184000">
    <property type="component" value="Unassembled WGS sequence"/>
</dbReference>